<dbReference type="SUPFAM" id="SSF52058">
    <property type="entry name" value="L domain-like"/>
    <property type="match status" value="1"/>
</dbReference>
<gene>
    <name evidence="2" type="ORF">RchiOBHm_Chr5g0029931</name>
</gene>
<dbReference type="AlphaFoldDB" id="A0A2P6Q9R8"/>
<name>A0A2P6Q9R8_ROSCH</name>
<sequence>MCVRARALASLAGNRLTGSIPIEIGNISTLQSLVIQASGLTGPIPSNISVLKELTDSVSIAFELIAIYKFRTDLELCNCYSWSILTCRRITDLDGPEATFPPLDNMTKLKTLMLRNCNLIGELPTYLANLTELDM</sequence>
<dbReference type="InterPro" id="IPR032675">
    <property type="entry name" value="LRR_dom_sf"/>
</dbReference>
<comment type="caution">
    <text evidence="2">The sequence shown here is derived from an EMBL/GenBank/DDBJ whole genome shotgun (WGS) entry which is preliminary data.</text>
</comment>
<keyword evidence="2" id="KW-0808">Transferase</keyword>
<dbReference type="InterPro" id="IPR001611">
    <property type="entry name" value="Leu-rich_rpt"/>
</dbReference>
<dbReference type="EC" id="2.7.11.1" evidence="2"/>
<dbReference type="Gramene" id="PRQ30929">
    <property type="protein sequence ID" value="PRQ30929"/>
    <property type="gene ID" value="RchiOBHm_Chr5g0029931"/>
</dbReference>
<dbReference type="OMA" id="CYSWSIL"/>
<dbReference type="STRING" id="74649.A0A2P6Q9R8"/>
<comment type="subcellular location">
    <subcellularLocation>
        <location evidence="1">Membrane</location>
        <topology evidence="1">Single-pass type I membrane protein</topology>
    </subcellularLocation>
</comment>
<dbReference type="InterPro" id="IPR051824">
    <property type="entry name" value="LRR_Rcpt-Like_S/T_Kinase"/>
</dbReference>
<dbReference type="PANTHER" id="PTHR48006:SF81">
    <property type="entry name" value="PROTEIN KINASE DOMAIN-CONTAINING PROTEIN"/>
    <property type="match status" value="1"/>
</dbReference>
<protein>
    <submittedName>
        <fullName evidence="2">Putative non-specific serine/threonine protein kinase</fullName>
        <ecNumber evidence="2">2.7.11.1</ecNumber>
    </submittedName>
</protein>
<dbReference type="Gene3D" id="3.80.10.10">
    <property type="entry name" value="Ribonuclease Inhibitor"/>
    <property type="match status" value="2"/>
</dbReference>
<organism evidence="2 3">
    <name type="scientific">Rosa chinensis</name>
    <name type="common">China rose</name>
    <dbReference type="NCBI Taxonomy" id="74649"/>
    <lineage>
        <taxon>Eukaryota</taxon>
        <taxon>Viridiplantae</taxon>
        <taxon>Streptophyta</taxon>
        <taxon>Embryophyta</taxon>
        <taxon>Tracheophyta</taxon>
        <taxon>Spermatophyta</taxon>
        <taxon>Magnoliopsida</taxon>
        <taxon>eudicotyledons</taxon>
        <taxon>Gunneridae</taxon>
        <taxon>Pentapetalae</taxon>
        <taxon>rosids</taxon>
        <taxon>fabids</taxon>
        <taxon>Rosales</taxon>
        <taxon>Rosaceae</taxon>
        <taxon>Rosoideae</taxon>
        <taxon>Rosoideae incertae sedis</taxon>
        <taxon>Rosa</taxon>
    </lineage>
</organism>
<accession>A0A2P6Q9R8</accession>
<evidence type="ECO:0000313" key="3">
    <source>
        <dbReference type="Proteomes" id="UP000238479"/>
    </source>
</evidence>
<dbReference type="Proteomes" id="UP000238479">
    <property type="component" value="Chromosome 5"/>
</dbReference>
<dbReference type="EMBL" id="PDCK01000043">
    <property type="protein sequence ID" value="PRQ30929.1"/>
    <property type="molecule type" value="Genomic_DNA"/>
</dbReference>
<dbReference type="PANTHER" id="PTHR48006">
    <property type="entry name" value="LEUCINE-RICH REPEAT-CONTAINING PROTEIN DDB_G0281931-RELATED"/>
    <property type="match status" value="1"/>
</dbReference>
<proteinExistence type="predicted"/>
<dbReference type="GO" id="GO:0016020">
    <property type="term" value="C:membrane"/>
    <property type="evidence" value="ECO:0007669"/>
    <property type="project" value="UniProtKB-SubCell"/>
</dbReference>
<keyword evidence="3" id="KW-1185">Reference proteome</keyword>
<dbReference type="GO" id="GO:0004674">
    <property type="term" value="F:protein serine/threonine kinase activity"/>
    <property type="evidence" value="ECO:0007669"/>
    <property type="project" value="UniProtKB-KW"/>
</dbReference>
<dbReference type="Pfam" id="PF00560">
    <property type="entry name" value="LRR_1"/>
    <property type="match status" value="1"/>
</dbReference>
<keyword evidence="2" id="KW-0723">Serine/threonine-protein kinase</keyword>
<evidence type="ECO:0000256" key="1">
    <source>
        <dbReference type="ARBA" id="ARBA00004479"/>
    </source>
</evidence>
<keyword evidence="2" id="KW-0418">Kinase</keyword>
<reference evidence="2 3" key="1">
    <citation type="journal article" date="2018" name="Nat. Genet.">
        <title>The Rosa genome provides new insights in the design of modern roses.</title>
        <authorList>
            <person name="Bendahmane M."/>
        </authorList>
    </citation>
    <scope>NUCLEOTIDE SEQUENCE [LARGE SCALE GENOMIC DNA]</scope>
    <source>
        <strain evidence="3">cv. Old Blush</strain>
    </source>
</reference>
<evidence type="ECO:0000313" key="2">
    <source>
        <dbReference type="EMBL" id="PRQ30929.1"/>
    </source>
</evidence>